<dbReference type="InterPro" id="IPR011059">
    <property type="entry name" value="Metal-dep_hydrolase_composite"/>
</dbReference>
<dbReference type="NCBIfam" id="NF006549">
    <property type="entry name" value="PRK09045.1"/>
    <property type="match status" value="1"/>
</dbReference>
<dbReference type="SUPFAM" id="SSF51556">
    <property type="entry name" value="Metallo-dependent hydrolases"/>
    <property type="match status" value="1"/>
</dbReference>
<dbReference type="GO" id="GO:0016814">
    <property type="term" value="F:hydrolase activity, acting on carbon-nitrogen (but not peptide) bonds, in cyclic amidines"/>
    <property type="evidence" value="ECO:0007669"/>
    <property type="project" value="UniProtKB-ARBA"/>
</dbReference>
<dbReference type="InterPro" id="IPR050287">
    <property type="entry name" value="MTA/SAH_deaminase"/>
</dbReference>
<feature type="domain" description="Amidohydrolase-related" evidence="5">
    <location>
        <begin position="69"/>
        <end position="418"/>
    </location>
</feature>
<reference evidence="7" key="1">
    <citation type="submission" date="2020-01" db="EMBL/GenBank/DDBJ databases">
        <title>Phosphoaccumulans saitamaens gen. nov., sp. nov., a polyphosphate accumulating bacterium isolated from surface river water.</title>
        <authorList>
            <person name="Watanabe K."/>
            <person name="Suda W."/>
        </authorList>
    </citation>
    <scope>NUCLEOTIDE SEQUENCE [LARGE SCALE GENOMIC DNA]</scope>
    <source>
        <strain evidence="7">ICHIAU1</strain>
    </source>
</reference>
<dbReference type="AlphaFoldDB" id="A0A7R6R839"/>
<dbReference type="CDD" id="cd01298">
    <property type="entry name" value="ATZ_TRZ_like"/>
    <property type="match status" value="1"/>
</dbReference>
<comment type="similarity">
    <text evidence="1">Belongs to the metallo-dependent hydrolases superfamily. ATZ/TRZ family.</text>
</comment>
<accession>A0A7R6R839</accession>
<dbReference type="PANTHER" id="PTHR43794">
    <property type="entry name" value="AMINOHYDROLASE SSNA-RELATED"/>
    <property type="match status" value="1"/>
</dbReference>
<proteinExistence type="inferred from homology"/>
<dbReference type="Gene3D" id="3.20.20.140">
    <property type="entry name" value="Metal-dependent hydrolases"/>
    <property type="match status" value="1"/>
</dbReference>
<dbReference type="InterPro" id="IPR006680">
    <property type="entry name" value="Amidohydro-rel"/>
</dbReference>
<dbReference type="SUPFAM" id="SSF51338">
    <property type="entry name" value="Composite domain of metallo-dependent hydrolases"/>
    <property type="match status" value="1"/>
</dbReference>
<gene>
    <name evidence="6" type="ORF">ICHIAU1_22780</name>
</gene>
<keyword evidence="4" id="KW-0862">Zinc</keyword>
<dbReference type="Proteomes" id="UP000463961">
    <property type="component" value="Chromosome"/>
</dbReference>
<keyword evidence="2" id="KW-0479">Metal-binding</keyword>
<dbReference type="PANTHER" id="PTHR43794:SF11">
    <property type="entry name" value="AMIDOHYDROLASE-RELATED DOMAIN-CONTAINING PROTEIN"/>
    <property type="match status" value="1"/>
</dbReference>
<keyword evidence="3 6" id="KW-0378">Hydrolase</keyword>
<protein>
    <submittedName>
        <fullName evidence="6">N-ethylammeline chlorohydrolase</fullName>
    </submittedName>
</protein>
<dbReference type="EMBL" id="AP022345">
    <property type="protein sequence ID" value="BBU69995.1"/>
    <property type="molecule type" value="Genomic_DNA"/>
</dbReference>
<dbReference type="Gene3D" id="2.30.40.10">
    <property type="entry name" value="Urease, subunit C, domain 1"/>
    <property type="match status" value="1"/>
</dbReference>
<sequence length="446" mass="48346">MPNHAPTPTAVKADLMVCPRWIIPVEPYGVVQEDHALIITNGQIVDLLPREAAIQRYTAESIETLPDHVLIPGLVNTHTHAGMTLMRGIADDQPLKTWLEDWIWPLETRWVSTDMVRDGTLLACAEMLLSGITTFNDMYFFPEAAAEAVDQAGIRASLGILAFEVPTAYGHGADDYLNRGLATRDALRDHPRLSFMLAPHAPYTVSDATFDKVATLAAQTGLGIHIHVHETQQEVDDSLRQYGERPLERLERLGILGPQTLAVHAVALNDSDIALMARHNVHMAHCPTANLKLGSGMAPSSQLHAAGINIALGTDGAAGNNRLDLLSEARLAGLLAKGMEQNPGLFPAHSLIYMATLGGARALGLQDQIGSLAIGKHADLCAIALDSTATLPVFDPASQIIHCAGREHVTHVWVDGQCVVKKKHLTEISHGEIYAKAKTWENRFRG</sequence>
<evidence type="ECO:0000313" key="7">
    <source>
        <dbReference type="Proteomes" id="UP000463961"/>
    </source>
</evidence>
<name>A0A7R6R839_9RHOO</name>
<dbReference type="InterPro" id="IPR032466">
    <property type="entry name" value="Metal_Hydrolase"/>
</dbReference>
<dbReference type="GO" id="GO:0019239">
    <property type="term" value="F:deaminase activity"/>
    <property type="evidence" value="ECO:0007669"/>
    <property type="project" value="UniProtKB-ARBA"/>
</dbReference>
<organism evidence="6 7">
    <name type="scientific">Fluviibacter phosphoraccumulans</name>
    <dbReference type="NCBI Taxonomy" id="1751046"/>
    <lineage>
        <taxon>Bacteria</taxon>
        <taxon>Pseudomonadati</taxon>
        <taxon>Pseudomonadota</taxon>
        <taxon>Betaproteobacteria</taxon>
        <taxon>Rhodocyclales</taxon>
        <taxon>Fluviibacteraceae</taxon>
        <taxon>Fluviibacter</taxon>
    </lineage>
</organism>
<keyword evidence="7" id="KW-1185">Reference proteome</keyword>
<evidence type="ECO:0000256" key="4">
    <source>
        <dbReference type="ARBA" id="ARBA00022833"/>
    </source>
</evidence>
<dbReference type="FunFam" id="3.20.20.140:FF:000014">
    <property type="entry name" value="5-methylthioadenosine/S-adenosylhomocysteine deaminase"/>
    <property type="match status" value="1"/>
</dbReference>
<dbReference type="OrthoDB" id="9807210at2"/>
<dbReference type="Pfam" id="PF01979">
    <property type="entry name" value="Amidohydro_1"/>
    <property type="match status" value="1"/>
</dbReference>
<evidence type="ECO:0000256" key="1">
    <source>
        <dbReference type="ARBA" id="ARBA00006745"/>
    </source>
</evidence>
<dbReference type="RefSeq" id="WP_162049368.1">
    <property type="nucleotide sequence ID" value="NZ_AP022347.1"/>
</dbReference>
<evidence type="ECO:0000259" key="5">
    <source>
        <dbReference type="Pfam" id="PF01979"/>
    </source>
</evidence>
<dbReference type="GO" id="GO:0046872">
    <property type="term" value="F:metal ion binding"/>
    <property type="evidence" value="ECO:0007669"/>
    <property type="project" value="UniProtKB-KW"/>
</dbReference>
<evidence type="ECO:0000256" key="3">
    <source>
        <dbReference type="ARBA" id="ARBA00022801"/>
    </source>
</evidence>
<evidence type="ECO:0000256" key="2">
    <source>
        <dbReference type="ARBA" id="ARBA00022723"/>
    </source>
</evidence>
<evidence type="ECO:0000313" key="6">
    <source>
        <dbReference type="EMBL" id="BBU69995.1"/>
    </source>
</evidence>